<dbReference type="RefSeq" id="WP_071059511.1">
    <property type="nucleotide sequence ID" value="NZ_MAXA01000002.1"/>
</dbReference>
<name>A0A1S1RIJ8_9ACTN</name>
<dbReference type="Proteomes" id="UP000179769">
    <property type="component" value="Unassembled WGS sequence"/>
</dbReference>
<organism evidence="2 3">
    <name type="scientific">Parafrankia soli</name>
    <dbReference type="NCBI Taxonomy" id="2599596"/>
    <lineage>
        <taxon>Bacteria</taxon>
        <taxon>Bacillati</taxon>
        <taxon>Actinomycetota</taxon>
        <taxon>Actinomycetes</taxon>
        <taxon>Frankiales</taxon>
        <taxon>Frankiaceae</taxon>
        <taxon>Parafrankia</taxon>
    </lineage>
</organism>
<keyword evidence="3" id="KW-1185">Reference proteome</keyword>
<feature type="region of interest" description="Disordered" evidence="1">
    <location>
        <begin position="1"/>
        <end position="31"/>
    </location>
</feature>
<evidence type="ECO:0000256" key="1">
    <source>
        <dbReference type="SAM" id="MobiDB-lite"/>
    </source>
</evidence>
<proteinExistence type="predicted"/>
<gene>
    <name evidence="2" type="ORF">BBK14_01915</name>
</gene>
<dbReference type="EMBL" id="MAXA01000002">
    <property type="protein sequence ID" value="OHV46628.1"/>
    <property type="molecule type" value="Genomic_DNA"/>
</dbReference>
<sequence>MTSSYKPTGGDGRYARLYLNDLEPPPEDEPAMTESFEALALALDEALTAGRRQDAARLIQLIRIRARRLAPYWAPAGSDSAPPACKNHPTMPATHTALMPAQAKQPDGTYDESVPFCATCAVRIGAIGFPVTAR</sequence>
<comment type="caution">
    <text evidence="2">The sequence shown here is derived from an EMBL/GenBank/DDBJ whole genome shotgun (WGS) entry which is preliminary data.</text>
</comment>
<reference evidence="3" key="1">
    <citation type="submission" date="2016-07" db="EMBL/GenBank/DDBJ databases">
        <title>Frankia sp. NRRL B-16219 Genome sequencing.</title>
        <authorList>
            <person name="Ghodhbane-Gtari F."/>
            <person name="Swanson E."/>
            <person name="Gueddou A."/>
            <person name="Louati M."/>
            <person name="Nouioui I."/>
            <person name="Hezbri K."/>
            <person name="Abebe-Akele F."/>
            <person name="Simpson S."/>
            <person name="Morris K."/>
            <person name="Thomas K."/>
            <person name="Gtari M."/>
            <person name="Tisa L.S."/>
        </authorList>
    </citation>
    <scope>NUCLEOTIDE SEQUENCE [LARGE SCALE GENOMIC DNA]</scope>
    <source>
        <strain evidence="3">NRRL B-16219</strain>
    </source>
</reference>
<dbReference type="AlphaFoldDB" id="A0A1S1RIJ8"/>
<protein>
    <submittedName>
        <fullName evidence="2">Uncharacterized protein</fullName>
    </submittedName>
</protein>
<evidence type="ECO:0000313" key="3">
    <source>
        <dbReference type="Proteomes" id="UP000179769"/>
    </source>
</evidence>
<evidence type="ECO:0000313" key="2">
    <source>
        <dbReference type="EMBL" id="OHV46628.1"/>
    </source>
</evidence>
<accession>A0A1S1RIJ8</accession>